<dbReference type="PANTHER" id="PTHR11748:SF111">
    <property type="entry name" value="D-LACTATE DEHYDROGENASE, MITOCHONDRIAL-RELATED"/>
    <property type="match status" value="1"/>
</dbReference>
<keyword evidence="11" id="KW-1185">Reference proteome</keyword>
<dbReference type="OrthoDB" id="5332616at2759"/>
<dbReference type="PANTHER" id="PTHR11748">
    <property type="entry name" value="D-LACTATE DEHYDROGENASE"/>
    <property type="match status" value="1"/>
</dbReference>
<evidence type="ECO:0000256" key="6">
    <source>
        <dbReference type="ARBA" id="ARBA00023128"/>
    </source>
</evidence>
<dbReference type="GO" id="GO:1903457">
    <property type="term" value="P:lactate catabolic process"/>
    <property type="evidence" value="ECO:0007669"/>
    <property type="project" value="TreeGrafter"/>
</dbReference>
<feature type="domain" description="4Fe-4S ferredoxin-type" evidence="8">
    <location>
        <begin position="347"/>
        <end position="378"/>
    </location>
</feature>
<dbReference type="GO" id="GO:0051536">
    <property type="term" value="F:iron-sulfur cluster binding"/>
    <property type="evidence" value="ECO:0007669"/>
    <property type="project" value="InterPro"/>
</dbReference>
<dbReference type="InterPro" id="IPR036318">
    <property type="entry name" value="FAD-bd_PCMH-like_sf"/>
</dbReference>
<dbReference type="InterPro" id="IPR009051">
    <property type="entry name" value="Helical_ferredxn"/>
</dbReference>
<dbReference type="InterPro" id="IPR016167">
    <property type="entry name" value="FAD-bd_PCMH_sub1"/>
</dbReference>
<dbReference type="GO" id="GO:0004458">
    <property type="term" value="F:D-lactate dehydrogenase (cytochrome) activity"/>
    <property type="evidence" value="ECO:0007669"/>
    <property type="project" value="UniProtKB-EC"/>
</dbReference>
<comment type="cofactor">
    <cofactor evidence="1">
        <name>FAD</name>
        <dbReference type="ChEBI" id="CHEBI:57692"/>
    </cofactor>
</comment>
<evidence type="ECO:0000259" key="9">
    <source>
        <dbReference type="PROSITE" id="PS51387"/>
    </source>
</evidence>
<comment type="subcellular location">
    <subcellularLocation>
        <location evidence="2">Mitochondrion</location>
    </subcellularLocation>
</comment>
<accession>A0A2J7ZMA6</accession>
<comment type="similarity">
    <text evidence="3">Belongs to the FAD-binding oxidoreductase/transferase type 4 family.</text>
</comment>
<dbReference type="InterPro" id="IPR016166">
    <property type="entry name" value="FAD-bd_PCMH"/>
</dbReference>
<dbReference type="PROSITE" id="PS51387">
    <property type="entry name" value="FAD_PCMH"/>
    <property type="match status" value="1"/>
</dbReference>
<name>A0A2J7ZMA6_9CHLO</name>
<dbReference type="GO" id="GO:0071949">
    <property type="term" value="F:FAD binding"/>
    <property type="evidence" value="ECO:0007669"/>
    <property type="project" value="InterPro"/>
</dbReference>
<organism evidence="10 11">
    <name type="scientific">Tetrabaena socialis</name>
    <dbReference type="NCBI Taxonomy" id="47790"/>
    <lineage>
        <taxon>Eukaryota</taxon>
        <taxon>Viridiplantae</taxon>
        <taxon>Chlorophyta</taxon>
        <taxon>core chlorophytes</taxon>
        <taxon>Chlorophyceae</taxon>
        <taxon>CS clade</taxon>
        <taxon>Chlamydomonadales</taxon>
        <taxon>Tetrabaenaceae</taxon>
        <taxon>Tetrabaena</taxon>
    </lineage>
</organism>
<keyword evidence="6" id="KW-0496">Mitochondrion</keyword>
<sequence length="430" mass="46989">MAPRGQGKRLAQLLGAQLKQFVSESRGISSSNGGSVLSAGRASGAQAGAAQQTRSSAQVAVQTSQHLKVVVPAIAVDLVGAVSMVSEGQKIEPGVFKNVDGHRFEDGRYSAFMEEISKFIPKERQFTDPVRTFAYGTDASFYRLNPKLVVKVHNEEEVRKILPIAERLAVPITFRAAGTSLSGQAITDSVLIKLSHTGKNFRNYTVHGDGSTITVEPGLIGGEVNRILAAHQRKNKLPVQYKIGPDPSSIDSCMIGGIVANNSSGMCCGVSQNTYHTLKDMRVLFVDGTVLDTADPASCAAFLQMEWGAKAYELMWELKGLFDPAYTLNPGVILNRDPDAHLKFIKPSPAASPIVNRCIECGFCESNCPSRDVTLTPRQRITVYRELYRLRQLGPSASPEETKQLALRRQLRRRLHAARHQQHLEAQEGH</sequence>
<dbReference type="FunFam" id="3.30.43.10:FF:000018">
    <property type="entry name" value="D-lactate dehydrogenase (Dld)"/>
    <property type="match status" value="1"/>
</dbReference>
<dbReference type="InterPro" id="IPR006094">
    <property type="entry name" value="Oxid_FAD_bind_N"/>
</dbReference>
<dbReference type="AlphaFoldDB" id="A0A2J7ZMA6"/>
<comment type="caution">
    <text evidence="10">The sequence shown here is derived from an EMBL/GenBank/DDBJ whole genome shotgun (WGS) entry which is preliminary data.</text>
</comment>
<gene>
    <name evidence="10" type="ORF">TSOC_012725</name>
</gene>
<evidence type="ECO:0000256" key="4">
    <source>
        <dbReference type="ARBA" id="ARBA00022946"/>
    </source>
</evidence>
<dbReference type="Proteomes" id="UP000236333">
    <property type="component" value="Unassembled WGS sequence"/>
</dbReference>
<evidence type="ECO:0000256" key="5">
    <source>
        <dbReference type="ARBA" id="ARBA00023002"/>
    </source>
</evidence>
<dbReference type="Pfam" id="PF02913">
    <property type="entry name" value="FAD-oxidase_C"/>
    <property type="match status" value="1"/>
</dbReference>
<dbReference type="InterPro" id="IPR004113">
    <property type="entry name" value="FAD-bd_oxidored_4_C"/>
</dbReference>
<dbReference type="GO" id="GO:0005739">
    <property type="term" value="C:mitochondrion"/>
    <property type="evidence" value="ECO:0007669"/>
    <property type="project" value="UniProtKB-SubCell"/>
</dbReference>
<evidence type="ECO:0000313" key="10">
    <source>
        <dbReference type="EMBL" id="PNH01392.1"/>
    </source>
</evidence>
<dbReference type="InterPro" id="IPR017900">
    <property type="entry name" value="4Fe4S_Fe_S_CS"/>
</dbReference>
<keyword evidence="4" id="KW-0809">Transit peptide</keyword>
<dbReference type="InterPro" id="IPR016169">
    <property type="entry name" value="FAD-bd_PCMH_sub2"/>
</dbReference>
<dbReference type="EMBL" id="PGGS01000911">
    <property type="protein sequence ID" value="PNH01392.1"/>
    <property type="molecule type" value="Genomic_DNA"/>
</dbReference>
<evidence type="ECO:0000256" key="2">
    <source>
        <dbReference type="ARBA" id="ARBA00004173"/>
    </source>
</evidence>
<evidence type="ECO:0000259" key="8">
    <source>
        <dbReference type="PROSITE" id="PS51379"/>
    </source>
</evidence>
<dbReference type="Gene3D" id="3.30.465.10">
    <property type="match status" value="1"/>
</dbReference>
<evidence type="ECO:0000256" key="7">
    <source>
        <dbReference type="ARBA" id="ARBA00038897"/>
    </source>
</evidence>
<dbReference type="GO" id="GO:0008720">
    <property type="term" value="F:D-lactate dehydrogenase (NAD+) activity"/>
    <property type="evidence" value="ECO:0007669"/>
    <property type="project" value="TreeGrafter"/>
</dbReference>
<evidence type="ECO:0000256" key="1">
    <source>
        <dbReference type="ARBA" id="ARBA00001974"/>
    </source>
</evidence>
<dbReference type="Pfam" id="PF01565">
    <property type="entry name" value="FAD_binding_4"/>
    <property type="match status" value="1"/>
</dbReference>
<feature type="domain" description="FAD-binding PCMH-type" evidence="9">
    <location>
        <begin position="142"/>
        <end position="325"/>
    </location>
</feature>
<keyword evidence="5" id="KW-0560">Oxidoreductase</keyword>
<dbReference type="EC" id="1.1.2.4" evidence="7"/>
<dbReference type="Gene3D" id="1.10.1060.10">
    <property type="entry name" value="Alpha-helical ferredoxin"/>
    <property type="match status" value="1"/>
</dbReference>
<dbReference type="PROSITE" id="PS51379">
    <property type="entry name" value="4FE4S_FER_2"/>
    <property type="match status" value="1"/>
</dbReference>
<protein>
    <recommendedName>
        <fullName evidence="7">D-lactate dehydrogenase (cytochrome)</fullName>
        <ecNumber evidence="7">1.1.2.4</ecNumber>
    </recommendedName>
</protein>
<evidence type="ECO:0000313" key="11">
    <source>
        <dbReference type="Proteomes" id="UP000236333"/>
    </source>
</evidence>
<reference evidence="10 11" key="1">
    <citation type="journal article" date="2017" name="Mol. Biol. Evol.">
        <title>The 4-celled Tetrabaena socialis nuclear genome reveals the essential components for genetic control of cell number at the origin of multicellularity in the volvocine lineage.</title>
        <authorList>
            <person name="Featherston J."/>
            <person name="Arakaki Y."/>
            <person name="Hanschen E.R."/>
            <person name="Ferris P.J."/>
            <person name="Michod R.E."/>
            <person name="Olson B.J.S.C."/>
            <person name="Nozaki H."/>
            <person name="Durand P.M."/>
        </authorList>
    </citation>
    <scope>NUCLEOTIDE SEQUENCE [LARGE SCALE GENOMIC DNA]</scope>
    <source>
        <strain evidence="10 11">NIES-571</strain>
    </source>
</reference>
<evidence type="ECO:0000256" key="3">
    <source>
        <dbReference type="ARBA" id="ARBA00008000"/>
    </source>
</evidence>
<dbReference type="SUPFAM" id="SSF56176">
    <property type="entry name" value="FAD-binding/transporter-associated domain-like"/>
    <property type="match status" value="1"/>
</dbReference>
<dbReference type="InterPro" id="IPR017896">
    <property type="entry name" value="4Fe4S_Fe-S-bd"/>
</dbReference>
<dbReference type="PROSITE" id="PS00198">
    <property type="entry name" value="4FE4S_FER_1"/>
    <property type="match status" value="1"/>
</dbReference>
<dbReference type="SUPFAM" id="SSF46548">
    <property type="entry name" value="alpha-helical ferredoxin"/>
    <property type="match status" value="1"/>
</dbReference>
<dbReference type="Gene3D" id="3.30.43.10">
    <property type="entry name" value="Uridine Diphospho-n-acetylenolpyruvylglucosamine Reductase, domain 2"/>
    <property type="match status" value="1"/>
</dbReference>
<proteinExistence type="inferred from homology"/>